<dbReference type="KEGG" id="aia:AWH56_002580"/>
<dbReference type="AlphaFoldDB" id="A0A7S7RDX5"/>
<gene>
    <name evidence="1" type="ORF">AWH56_002580</name>
</gene>
<keyword evidence="2" id="KW-1185">Reference proteome</keyword>
<evidence type="ECO:0000313" key="1">
    <source>
        <dbReference type="EMBL" id="QOY38465.1"/>
    </source>
</evidence>
<sequence length="31" mass="4039">MREQYYQYKYEKNKARVIDWLHSENFKIDEL</sequence>
<dbReference type="Proteomes" id="UP000180175">
    <property type="component" value="Chromosome"/>
</dbReference>
<accession>A0A7S7RDX5</accession>
<organism evidence="1 2">
    <name type="scientific">Anaerobacillus isosaccharinicus</name>
    <dbReference type="NCBI Taxonomy" id="1532552"/>
    <lineage>
        <taxon>Bacteria</taxon>
        <taxon>Bacillati</taxon>
        <taxon>Bacillota</taxon>
        <taxon>Bacilli</taxon>
        <taxon>Bacillales</taxon>
        <taxon>Bacillaceae</taxon>
        <taxon>Anaerobacillus</taxon>
    </lineage>
</organism>
<name>A0A7S7RDX5_9BACI</name>
<proteinExistence type="predicted"/>
<dbReference type="RefSeq" id="WP_108721370.1">
    <property type="nucleotide sequence ID" value="NZ_CP063356.2"/>
</dbReference>
<protein>
    <submittedName>
        <fullName evidence="1">Uncharacterized protein</fullName>
    </submittedName>
</protein>
<reference evidence="1 2" key="2">
    <citation type="journal article" date="2019" name="Int. J. Syst. Evol. Microbiol.">
        <title>Anaerobacillus isosaccharinicus sp. nov., an alkaliphilic bacterium which degrades isosaccharinic acid.</title>
        <authorList>
            <person name="Bassil N.M."/>
            <person name="Lloyd J.R."/>
        </authorList>
    </citation>
    <scope>NUCLEOTIDE SEQUENCE [LARGE SCALE GENOMIC DNA]</scope>
    <source>
        <strain evidence="1 2">NB2006</strain>
    </source>
</reference>
<dbReference type="EMBL" id="CP063356">
    <property type="protein sequence ID" value="QOY38465.1"/>
    <property type="molecule type" value="Genomic_DNA"/>
</dbReference>
<reference evidence="1 2" key="1">
    <citation type="journal article" date="2017" name="Genome Announc.">
        <title>Draft Genome Sequences of Four Alkaliphilic Bacteria Belonging to the Anaerobacillus Genus.</title>
        <authorList>
            <person name="Bassil N.M."/>
            <person name="Lloyd J.R."/>
        </authorList>
    </citation>
    <scope>NUCLEOTIDE SEQUENCE [LARGE SCALE GENOMIC DNA]</scope>
    <source>
        <strain evidence="1 2">NB2006</strain>
    </source>
</reference>
<evidence type="ECO:0000313" key="2">
    <source>
        <dbReference type="Proteomes" id="UP000180175"/>
    </source>
</evidence>